<evidence type="ECO:0000313" key="2">
    <source>
        <dbReference type="EMBL" id="MCG2589319.1"/>
    </source>
</evidence>
<dbReference type="Gene3D" id="1.10.287.110">
    <property type="entry name" value="DnaJ domain"/>
    <property type="match status" value="1"/>
</dbReference>
<gene>
    <name evidence="2" type="ORF">L6773_12135</name>
</gene>
<dbReference type="Gene3D" id="2.60.260.20">
    <property type="entry name" value="Urease metallochaperone UreE, N-terminal domain"/>
    <property type="match status" value="2"/>
</dbReference>
<dbReference type="PRINTS" id="PR00625">
    <property type="entry name" value="JDOMAIN"/>
</dbReference>
<proteinExistence type="predicted"/>
<dbReference type="PANTHER" id="PTHR43096:SF10">
    <property type="entry name" value="CHAPERONE PROTEIN DNAJ A6, CHLOROPLASTIC"/>
    <property type="match status" value="1"/>
</dbReference>
<dbReference type="CDD" id="cd10747">
    <property type="entry name" value="DnaJ_C"/>
    <property type="match status" value="1"/>
</dbReference>
<dbReference type="Proteomes" id="UP001165366">
    <property type="component" value="Unassembled WGS sequence"/>
</dbReference>
<organism evidence="2 3">
    <name type="scientific">Rhodohalobacter sulfatireducens</name>
    <dbReference type="NCBI Taxonomy" id="2911366"/>
    <lineage>
        <taxon>Bacteria</taxon>
        <taxon>Pseudomonadati</taxon>
        <taxon>Balneolota</taxon>
        <taxon>Balneolia</taxon>
        <taxon>Balneolales</taxon>
        <taxon>Balneolaceae</taxon>
        <taxon>Rhodohalobacter</taxon>
    </lineage>
</organism>
<dbReference type="InterPro" id="IPR018253">
    <property type="entry name" value="DnaJ_domain_CS"/>
</dbReference>
<reference evidence="2" key="1">
    <citation type="submission" date="2022-01" db="EMBL/GenBank/DDBJ databases">
        <authorList>
            <person name="Wang Y."/>
        </authorList>
    </citation>
    <scope>NUCLEOTIDE SEQUENCE</scope>
    <source>
        <strain evidence="2">WB101</strain>
    </source>
</reference>
<dbReference type="Pfam" id="PF01556">
    <property type="entry name" value="DnaJ_C"/>
    <property type="match status" value="1"/>
</dbReference>
<feature type="domain" description="J" evidence="1">
    <location>
        <begin position="5"/>
        <end position="70"/>
    </location>
</feature>
<dbReference type="InterPro" id="IPR001623">
    <property type="entry name" value="DnaJ_domain"/>
</dbReference>
<name>A0ABS9KEN3_9BACT</name>
<dbReference type="RefSeq" id="WP_237854681.1">
    <property type="nucleotide sequence ID" value="NZ_JAKLWS010000014.1"/>
</dbReference>
<keyword evidence="3" id="KW-1185">Reference proteome</keyword>
<dbReference type="InterPro" id="IPR002939">
    <property type="entry name" value="DnaJ_C"/>
</dbReference>
<sequence length="323" mass="36417">MEYKDYYNILGVSRDASQDEIKKKYRKLAAKYHPDKNPDDKSAEDKFKEIGEAYEVLKDPEKRKLYDQVGSDWKKYQQAGASADDFNWQQYANRGGGQRINMEDIFGGGGHGGSGSPFSSFFETIFGGGGDPFGGRQSQARQYQSRTRQNIRQKGQDTRAEVNVDLKDVLTGTEKQFRINGERVKLKIPAGIEDGKRLKLKGKGQASQVGGPKGDLYLKVNVRDPEGFKRRGNDIYQKVPLDLYTAVLGGELTAQTLNGKIKLNIPPETQNGRTFRLAGRGLPNFKKTGKKGDYYLKTDITIPENLTQKEKELFKKLAEERRD</sequence>
<evidence type="ECO:0000313" key="3">
    <source>
        <dbReference type="Proteomes" id="UP001165366"/>
    </source>
</evidence>
<evidence type="ECO:0000259" key="1">
    <source>
        <dbReference type="PROSITE" id="PS50076"/>
    </source>
</evidence>
<dbReference type="PANTHER" id="PTHR43096">
    <property type="entry name" value="DNAJ HOMOLOG 1, MITOCHONDRIAL-RELATED"/>
    <property type="match status" value="1"/>
</dbReference>
<dbReference type="SUPFAM" id="SSF46565">
    <property type="entry name" value="Chaperone J-domain"/>
    <property type="match status" value="1"/>
</dbReference>
<dbReference type="PROSITE" id="PS50076">
    <property type="entry name" value="DNAJ_2"/>
    <property type="match status" value="1"/>
</dbReference>
<dbReference type="InterPro" id="IPR008971">
    <property type="entry name" value="HSP40/DnaJ_pept-bd"/>
</dbReference>
<dbReference type="InterPro" id="IPR036869">
    <property type="entry name" value="J_dom_sf"/>
</dbReference>
<accession>A0ABS9KEN3</accession>
<dbReference type="SUPFAM" id="SSF49493">
    <property type="entry name" value="HSP40/DnaJ peptide-binding domain"/>
    <property type="match status" value="2"/>
</dbReference>
<reference evidence="2" key="2">
    <citation type="submission" date="2024-05" db="EMBL/GenBank/DDBJ databases">
        <title>Rhodohalobacter halophilus gen. nov., sp. nov., a moderately halophilic member of the family Balneolaceae.</title>
        <authorList>
            <person name="Xia J."/>
        </authorList>
    </citation>
    <scope>NUCLEOTIDE SEQUENCE</scope>
    <source>
        <strain evidence="2">WB101</strain>
    </source>
</reference>
<comment type="caution">
    <text evidence="2">The sequence shown here is derived from an EMBL/GenBank/DDBJ whole genome shotgun (WGS) entry which is preliminary data.</text>
</comment>
<dbReference type="Pfam" id="PF00226">
    <property type="entry name" value="DnaJ"/>
    <property type="match status" value="1"/>
</dbReference>
<dbReference type="EMBL" id="JAKLWS010000014">
    <property type="protein sequence ID" value="MCG2589319.1"/>
    <property type="molecule type" value="Genomic_DNA"/>
</dbReference>
<protein>
    <submittedName>
        <fullName evidence="2">J domain-containing protein</fullName>
    </submittedName>
</protein>
<dbReference type="PROSITE" id="PS00636">
    <property type="entry name" value="DNAJ_1"/>
    <property type="match status" value="1"/>
</dbReference>
<dbReference type="CDD" id="cd06257">
    <property type="entry name" value="DnaJ"/>
    <property type="match status" value="1"/>
</dbReference>
<dbReference type="SMART" id="SM00271">
    <property type="entry name" value="DnaJ"/>
    <property type="match status" value="1"/>
</dbReference>